<sequence length="234" mass="25726">MVEPGSEEHRAAVKALLSGSAQWMRDRSRRAARRYKLEAEDILQVTWLRLLRSRTVADLTNDGLRTWLAQRIEWAASELARQRRHDGGERIDNDEVDALLAEADTHASGTQPAEASSVDAGFLERVGLNRHQVQVVLGECSGLEVSLREFAGLAGRSHAAIRKDRQRALARIETWVGLDPEERRVFTAFRVTGSVDAGARRTGHTPAQFRRLLAAANTKVDAAFTGAPADGGTP</sequence>
<dbReference type="EMBL" id="JAVREJ010000012">
    <property type="protein sequence ID" value="MDT0351282.1"/>
    <property type="molecule type" value="Genomic_DNA"/>
</dbReference>
<evidence type="ECO:0000313" key="1">
    <source>
        <dbReference type="EMBL" id="MDT0351282.1"/>
    </source>
</evidence>
<protein>
    <recommendedName>
        <fullName evidence="3">RNA polymerase sigma factor, sigma-70 family</fullName>
    </recommendedName>
</protein>
<proteinExistence type="predicted"/>
<dbReference type="SUPFAM" id="SSF88946">
    <property type="entry name" value="Sigma2 domain of RNA polymerase sigma factors"/>
    <property type="match status" value="1"/>
</dbReference>
<comment type="caution">
    <text evidence="1">The sequence shown here is derived from an EMBL/GenBank/DDBJ whole genome shotgun (WGS) entry which is preliminary data.</text>
</comment>
<accession>A0ABU2NCG2</accession>
<evidence type="ECO:0008006" key="3">
    <source>
        <dbReference type="Google" id="ProtNLM"/>
    </source>
</evidence>
<dbReference type="InterPro" id="IPR013325">
    <property type="entry name" value="RNA_pol_sigma_r2"/>
</dbReference>
<keyword evidence="2" id="KW-1185">Reference proteome</keyword>
<reference evidence="2" key="1">
    <citation type="submission" date="2023-07" db="EMBL/GenBank/DDBJ databases">
        <title>30 novel species of actinomycetes from the DSMZ collection.</title>
        <authorList>
            <person name="Nouioui I."/>
        </authorList>
    </citation>
    <scope>NUCLEOTIDE SEQUENCE [LARGE SCALE GENOMIC DNA]</scope>
    <source>
        <strain evidence="2">DSM 45834</strain>
    </source>
</reference>
<dbReference type="Proteomes" id="UP001183202">
    <property type="component" value="Unassembled WGS sequence"/>
</dbReference>
<organism evidence="1 2">
    <name type="scientific">Pseudonocardia charpentierae</name>
    <dbReference type="NCBI Taxonomy" id="3075545"/>
    <lineage>
        <taxon>Bacteria</taxon>
        <taxon>Bacillati</taxon>
        <taxon>Actinomycetota</taxon>
        <taxon>Actinomycetes</taxon>
        <taxon>Pseudonocardiales</taxon>
        <taxon>Pseudonocardiaceae</taxon>
        <taxon>Pseudonocardia</taxon>
    </lineage>
</organism>
<name>A0ABU2NCG2_9PSEU</name>
<evidence type="ECO:0000313" key="2">
    <source>
        <dbReference type="Proteomes" id="UP001183202"/>
    </source>
</evidence>
<gene>
    <name evidence="1" type="ORF">RM445_17270</name>
</gene>